<feature type="compositionally biased region" description="Basic and acidic residues" evidence="6">
    <location>
        <begin position="270"/>
        <end position="342"/>
    </location>
</feature>
<evidence type="ECO:0000256" key="6">
    <source>
        <dbReference type="SAM" id="MobiDB-lite"/>
    </source>
</evidence>
<dbReference type="EMBL" id="JARTFS010000018">
    <property type="protein sequence ID" value="MED4403681.1"/>
    <property type="molecule type" value="Genomic_DNA"/>
</dbReference>
<proteinExistence type="predicted"/>
<feature type="compositionally biased region" description="Basic and acidic residues" evidence="6">
    <location>
        <begin position="349"/>
        <end position="393"/>
    </location>
</feature>
<sequence>MKKGVVVELQDDFVILLTPDGQFLRTKVGTANYELGEEIPFLTTMDDREEAITRSGRRESFFNFQKMKLGVISALAIILIFFTVAPVFKEDRVYAYMTVDINPSFEIAVDEHLKAISLKPINKDGEKIVDEISNWKKKPVKDVIHIIISKSKEKGYVYSGKEIFLTTVYKEEDKEKKSELEKGVKQIQSSFEKSNVVVNIAETDVNTREKALEQGISTGKYLKIQSANKQKEEIKKAKEDHKEIKREVENKAEVEIKVPEKNIEQQNNNEVKDSLQKETKTKLQEVQKSLKENNRNEEREEQRQQELKKQRQKELEEQNKLREKQLKEQNKKKEEEEKERENKRKKLEKQKEKESKEKEKQREKFEKQQEKHREKQEKEREKQEKERYKQKDHDDDDDDDD</sequence>
<evidence type="ECO:0000259" key="8">
    <source>
        <dbReference type="PROSITE" id="PS51849"/>
    </source>
</evidence>
<dbReference type="InterPro" id="IPR024449">
    <property type="entry name" value="Anti-sigma_RsgI_N"/>
</dbReference>
<dbReference type="Proteomes" id="UP001342826">
    <property type="component" value="Unassembled WGS sequence"/>
</dbReference>
<keyword evidence="5 7" id="KW-0472">Membrane</keyword>
<evidence type="ECO:0000256" key="5">
    <source>
        <dbReference type="ARBA" id="ARBA00023136"/>
    </source>
</evidence>
<evidence type="ECO:0000256" key="1">
    <source>
        <dbReference type="ARBA" id="ARBA00004162"/>
    </source>
</evidence>
<keyword evidence="3 7" id="KW-0812">Transmembrane</keyword>
<gene>
    <name evidence="9" type="ORF">P9271_20435</name>
</gene>
<dbReference type="RefSeq" id="WP_328015826.1">
    <property type="nucleotide sequence ID" value="NZ_JARTFS010000018.1"/>
</dbReference>
<accession>A0ABU6P317</accession>
<dbReference type="Pfam" id="PF23750">
    <property type="entry name" value="RsgI_M"/>
    <property type="match status" value="1"/>
</dbReference>
<keyword evidence="10" id="KW-1185">Reference proteome</keyword>
<dbReference type="InterPro" id="IPR055431">
    <property type="entry name" value="RsgI_M"/>
</dbReference>
<keyword evidence="4 7" id="KW-1133">Transmembrane helix</keyword>
<feature type="domain" description="RsgI N-terminal anti-sigma" evidence="8">
    <location>
        <begin position="2"/>
        <end position="50"/>
    </location>
</feature>
<name>A0ABU6P317_9BACI</name>
<evidence type="ECO:0000256" key="3">
    <source>
        <dbReference type="ARBA" id="ARBA00022692"/>
    </source>
</evidence>
<evidence type="ECO:0000256" key="7">
    <source>
        <dbReference type="SAM" id="Phobius"/>
    </source>
</evidence>
<keyword evidence="2" id="KW-1003">Cell membrane</keyword>
<organism evidence="9 10">
    <name type="scientific">Metabacillus fastidiosus</name>
    <dbReference type="NCBI Taxonomy" id="1458"/>
    <lineage>
        <taxon>Bacteria</taxon>
        <taxon>Bacillati</taxon>
        <taxon>Bacillota</taxon>
        <taxon>Bacilli</taxon>
        <taxon>Bacillales</taxon>
        <taxon>Bacillaceae</taxon>
        <taxon>Metabacillus</taxon>
    </lineage>
</organism>
<evidence type="ECO:0000313" key="10">
    <source>
        <dbReference type="Proteomes" id="UP001342826"/>
    </source>
</evidence>
<comment type="caution">
    <text evidence="9">The sequence shown here is derived from an EMBL/GenBank/DDBJ whole genome shotgun (WGS) entry which is preliminary data.</text>
</comment>
<evidence type="ECO:0000313" key="9">
    <source>
        <dbReference type="EMBL" id="MED4403681.1"/>
    </source>
</evidence>
<evidence type="ECO:0000256" key="2">
    <source>
        <dbReference type="ARBA" id="ARBA00022475"/>
    </source>
</evidence>
<protein>
    <submittedName>
        <fullName evidence="9">Anti-sigma factor domain-containing protein</fullName>
    </submittedName>
</protein>
<feature type="transmembrane region" description="Helical" evidence="7">
    <location>
        <begin position="67"/>
        <end position="88"/>
    </location>
</feature>
<comment type="subcellular location">
    <subcellularLocation>
        <location evidence="1">Cell membrane</location>
        <topology evidence="1">Single-pass membrane protein</topology>
    </subcellularLocation>
</comment>
<feature type="region of interest" description="Disordered" evidence="6">
    <location>
        <begin position="259"/>
        <end position="401"/>
    </location>
</feature>
<reference evidence="9 10" key="1">
    <citation type="submission" date="2023-03" db="EMBL/GenBank/DDBJ databases">
        <title>Bacillus Genome Sequencing.</title>
        <authorList>
            <person name="Dunlap C."/>
        </authorList>
    </citation>
    <scope>NUCLEOTIDE SEQUENCE [LARGE SCALE GENOMIC DNA]</scope>
    <source>
        <strain evidence="9 10">NRS-1717</strain>
    </source>
</reference>
<evidence type="ECO:0000256" key="4">
    <source>
        <dbReference type="ARBA" id="ARBA00022989"/>
    </source>
</evidence>
<dbReference type="Pfam" id="PF12791">
    <property type="entry name" value="RsgI_N"/>
    <property type="match status" value="1"/>
</dbReference>
<dbReference type="PROSITE" id="PS51849">
    <property type="entry name" value="RSGI_N"/>
    <property type="match status" value="1"/>
</dbReference>